<evidence type="ECO:0000313" key="1">
    <source>
        <dbReference type="EMBL" id="OIQ71645.1"/>
    </source>
</evidence>
<gene>
    <name evidence="1" type="ORF">GALL_467330</name>
</gene>
<proteinExistence type="predicted"/>
<reference evidence="1" key="1">
    <citation type="submission" date="2016-10" db="EMBL/GenBank/DDBJ databases">
        <title>Sequence of Gallionella enrichment culture.</title>
        <authorList>
            <person name="Poehlein A."/>
            <person name="Muehling M."/>
            <person name="Daniel R."/>
        </authorList>
    </citation>
    <scope>NUCLEOTIDE SEQUENCE</scope>
</reference>
<protein>
    <submittedName>
        <fullName evidence="1">Uncharacterized protein</fullName>
    </submittedName>
</protein>
<dbReference type="AlphaFoldDB" id="A0A1J5Q6S3"/>
<organism evidence="1">
    <name type="scientific">mine drainage metagenome</name>
    <dbReference type="NCBI Taxonomy" id="410659"/>
    <lineage>
        <taxon>unclassified sequences</taxon>
        <taxon>metagenomes</taxon>
        <taxon>ecological metagenomes</taxon>
    </lineage>
</organism>
<sequence length="122" mass="14329">MAGEHQPQTLGFLLIGRFRHFLEMPDHFTDQYHERFGRRFQLKQAVQRRISRAFFGEYFRVQRRFRRKMLEQQTFRNRGSRRDAFGRRACKAVTGAATLGCTQYQLPPQVTGHAKGGAHTSK</sequence>
<comment type="caution">
    <text evidence="1">The sequence shown here is derived from an EMBL/GenBank/DDBJ whole genome shotgun (WGS) entry which is preliminary data.</text>
</comment>
<name>A0A1J5Q6S3_9ZZZZ</name>
<accession>A0A1J5Q6S3</accession>
<dbReference type="EMBL" id="MLJW01003629">
    <property type="protein sequence ID" value="OIQ71645.1"/>
    <property type="molecule type" value="Genomic_DNA"/>
</dbReference>